<dbReference type="AlphaFoldDB" id="A0A6A6JZ37"/>
<evidence type="ECO:0000313" key="3">
    <source>
        <dbReference type="EMBL" id="KAF2281852.1"/>
    </source>
</evidence>
<dbReference type="Pfam" id="PF02769">
    <property type="entry name" value="AIRS_C"/>
    <property type="match status" value="1"/>
</dbReference>
<dbReference type="InterPro" id="IPR016188">
    <property type="entry name" value="PurM-like_N"/>
</dbReference>
<dbReference type="SUPFAM" id="SSF56042">
    <property type="entry name" value="PurM C-terminal domain-like"/>
    <property type="match status" value="1"/>
</dbReference>
<dbReference type="Pfam" id="PF00586">
    <property type="entry name" value="AIRS"/>
    <property type="match status" value="1"/>
</dbReference>
<feature type="domain" description="PurM-like C-terminal" evidence="2">
    <location>
        <begin position="187"/>
        <end position="286"/>
    </location>
</feature>
<dbReference type="InterPro" id="IPR036676">
    <property type="entry name" value="PurM-like_C_sf"/>
</dbReference>
<evidence type="ECO:0000313" key="4">
    <source>
        <dbReference type="Proteomes" id="UP000467840"/>
    </source>
</evidence>
<feature type="domain" description="PurM-like N-terminal" evidence="1">
    <location>
        <begin position="57"/>
        <end position="150"/>
    </location>
</feature>
<evidence type="ECO:0000259" key="2">
    <source>
        <dbReference type="Pfam" id="PF02769"/>
    </source>
</evidence>
<dbReference type="GO" id="GO:0009030">
    <property type="term" value="F:thiamine-phosphate kinase activity"/>
    <property type="evidence" value="ECO:0007669"/>
    <property type="project" value="InterPro"/>
</dbReference>
<dbReference type="InterPro" id="IPR006283">
    <property type="entry name" value="ThiL-like"/>
</dbReference>
<dbReference type="EMBL" id="JAAGAX010000511">
    <property type="protein sequence ID" value="KAF2281852.1"/>
    <property type="molecule type" value="Genomic_DNA"/>
</dbReference>
<sequence length="304" mass="33712">MREVEVEKLKVPNDMQHSSTSVHTYPITTETSNMDEFACIERYIRPLMRSGFGTENDDAGKISSPNGSFIVTQDILVEGIHFLPNSNPALLAKKALRVNLSDLAAMGAQPHGYVLGMSLPQGVTEDWWKEFSNGLREDNTHYNVNLMGGTRHLTTRGLIEGEYLTLKYRYDLPEPRITLGSKICSIASACIDISDGLVQDIGHICRLSNVGARVHLDQIPISDEARDVLRHNPELIERICSGGDDYELAFTSAAENHTQIMLIAADLGVKVTKVGTIVAQPGVRVYDSKGSIIRLTHHGYRHRF</sequence>
<reference evidence="3 4" key="1">
    <citation type="journal article" date="2020" name="Mol. Plant">
        <title>The Chromosome-Based Rubber Tree Genome Provides New Insights into Spurge Genome Evolution and Rubber Biosynthesis.</title>
        <authorList>
            <person name="Liu J."/>
            <person name="Shi C."/>
            <person name="Shi C.C."/>
            <person name="Li W."/>
            <person name="Zhang Q.J."/>
            <person name="Zhang Y."/>
            <person name="Li K."/>
            <person name="Lu H.F."/>
            <person name="Shi C."/>
            <person name="Zhu S.T."/>
            <person name="Xiao Z.Y."/>
            <person name="Nan H."/>
            <person name="Yue Y."/>
            <person name="Zhu X.G."/>
            <person name="Wu Y."/>
            <person name="Hong X.N."/>
            <person name="Fan G.Y."/>
            <person name="Tong Y."/>
            <person name="Zhang D."/>
            <person name="Mao C.L."/>
            <person name="Liu Y.L."/>
            <person name="Hao S.J."/>
            <person name="Liu W.Q."/>
            <person name="Lv M.Q."/>
            <person name="Zhang H.B."/>
            <person name="Liu Y."/>
            <person name="Hu-Tang G.R."/>
            <person name="Wang J.P."/>
            <person name="Wang J.H."/>
            <person name="Sun Y.H."/>
            <person name="Ni S.B."/>
            <person name="Chen W.B."/>
            <person name="Zhang X.C."/>
            <person name="Jiao Y.N."/>
            <person name="Eichler E.E."/>
            <person name="Li G.H."/>
            <person name="Liu X."/>
            <person name="Gao L.Z."/>
        </authorList>
    </citation>
    <scope>NUCLEOTIDE SEQUENCE [LARGE SCALE GENOMIC DNA]</scope>
    <source>
        <strain evidence="4">cv. GT1</strain>
        <tissue evidence="3">Leaf</tissue>
    </source>
</reference>
<keyword evidence="4" id="KW-1185">Reference proteome</keyword>
<protein>
    <recommendedName>
        <fullName evidence="5">Thiamine-phosphate kinase</fullName>
    </recommendedName>
</protein>
<evidence type="ECO:0000259" key="1">
    <source>
        <dbReference type="Pfam" id="PF00586"/>
    </source>
</evidence>
<dbReference type="CDD" id="cd02194">
    <property type="entry name" value="ThiL"/>
    <property type="match status" value="1"/>
</dbReference>
<accession>A0A6A6JZ37</accession>
<dbReference type="InterPro" id="IPR036921">
    <property type="entry name" value="PurM-like_N_sf"/>
</dbReference>
<evidence type="ECO:0008006" key="5">
    <source>
        <dbReference type="Google" id="ProtNLM"/>
    </source>
</evidence>
<dbReference type="PIRSF" id="PIRSF005303">
    <property type="entry name" value="Thiam_monoph_kin"/>
    <property type="match status" value="1"/>
</dbReference>
<dbReference type="PANTHER" id="PTHR30270">
    <property type="entry name" value="THIAMINE-MONOPHOSPHATE KINASE"/>
    <property type="match status" value="1"/>
</dbReference>
<dbReference type="GO" id="GO:0009228">
    <property type="term" value="P:thiamine biosynthetic process"/>
    <property type="evidence" value="ECO:0007669"/>
    <property type="project" value="InterPro"/>
</dbReference>
<dbReference type="HAMAP" id="MF_02128">
    <property type="entry name" value="TMP_kinase"/>
    <property type="match status" value="1"/>
</dbReference>
<dbReference type="Gene3D" id="3.30.1330.10">
    <property type="entry name" value="PurM-like, N-terminal domain"/>
    <property type="match status" value="1"/>
</dbReference>
<comment type="caution">
    <text evidence="3">The sequence shown here is derived from an EMBL/GenBank/DDBJ whole genome shotgun (WGS) entry which is preliminary data.</text>
</comment>
<dbReference type="SUPFAM" id="SSF55326">
    <property type="entry name" value="PurM N-terminal domain-like"/>
    <property type="match status" value="1"/>
</dbReference>
<dbReference type="Gene3D" id="3.90.650.10">
    <property type="entry name" value="PurM-like C-terminal domain"/>
    <property type="match status" value="1"/>
</dbReference>
<gene>
    <name evidence="3" type="ORF">GH714_042676</name>
</gene>
<organism evidence="3 4">
    <name type="scientific">Hevea brasiliensis</name>
    <name type="common">Para rubber tree</name>
    <name type="synonym">Siphonia brasiliensis</name>
    <dbReference type="NCBI Taxonomy" id="3981"/>
    <lineage>
        <taxon>Eukaryota</taxon>
        <taxon>Viridiplantae</taxon>
        <taxon>Streptophyta</taxon>
        <taxon>Embryophyta</taxon>
        <taxon>Tracheophyta</taxon>
        <taxon>Spermatophyta</taxon>
        <taxon>Magnoliopsida</taxon>
        <taxon>eudicotyledons</taxon>
        <taxon>Gunneridae</taxon>
        <taxon>Pentapetalae</taxon>
        <taxon>rosids</taxon>
        <taxon>fabids</taxon>
        <taxon>Malpighiales</taxon>
        <taxon>Euphorbiaceae</taxon>
        <taxon>Crotonoideae</taxon>
        <taxon>Micrandreae</taxon>
        <taxon>Hevea</taxon>
    </lineage>
</organism>
<name>A0A6A6JZ37_HEVBR</name>
<dbReference type="InterPro" id="IPR010918">
    <property type="entry name" value="PurM-like_C_dom"/>
</dbReference>
<dbReference type="Proteomes" id="UP000467840">
    <property type="component" value="Unassembled WGS sequence"/>
</dbReference>
<dbReference type="PANTHER" id="PTHR30270:SF0">
    <property type="entry name" value="THIAMINE-MONOPHOSPHATE KINASE"/>
    <property type="match status" value="1"/>
</dbReference>
<proteinExistence type="inferred from homology"/>